<dbReference type="EMBL" id="JAHVKP010000001">
    <property type="protein sequence ID" value="MBY6217412.1"/>
    <property type="molecule type" value="Genomic_DNA"/>
</dbReference>
<dbReference type="AlphaFoldDB" id="A0A9Q3RZS6"/>
<keyword evidence="1" id="KW-1133">Transmembrane helix</keyword>
<accession>A0A9Q3RZS6</accession>
<feature type="transmembrane region" description="Helical" evidence="1">
    <location>
        <begin position="114"/>
        <end position="142"/>
    </location>
</feature>
<gene>
    <name evidence="2" type="ORF">KUV31_03565</name>
</gene>
<evidence type="ECO:0000313" key="3">
    <source>
        <dbReference type="Proteomes" id="UP000824927"/>
    </source>
</evidence>
<keyword evidence="1" id="KW-0472">Membrane</keyword>
<evidence type="ECO:0000256" key="1">
    <source>
        <dbReference type="SAM" id="Phobius"/>
    </source>
</evidence>
<dbReference type="RefSeq" id="WP_222404533.1">
    <property type="nucleotide sequence ID" value="NZ_JAHVKP010000001.1"/>
</dbReference>
<feature type="transmembrane region" description="Helical" evidence="1">
    <location>
        <begin position="77"/>
        <end position="102"/>
    </location>
</feature>
<evidence type="ECO:0000313" key="2">
    <source>
        <dbReference type="EMBL" id="MBY6217412.1"/>
    </source>
</evidence>
<feature type="transmembrane region" description="Helical" evidence="1">
    <location>
        <begin position="20"/>
        <end position="38"/>
    </location>
</feature>
<reference evidence="2" key="1">
    <citation type="submission" date="2021-06" db="EMBL/GenBank/DDBJ databases">
        <title>50 bacteria genomes isolated from Dapeng, Shenzhen, China.</title>
        <authorList>
            <person name="Zheng W."/>
            <person name="Yu S."/>
            <person name="Huang Y."/>
        </authorList>
    </citation>
    <scope>NUCLEOTIDE SEQUENCE</scope>
    <source>
        <strain evidence="2">DP4N28-2</strain>
    </source>
</reference>
<evidence type="ECO:0008006" key="4">
    <source>
        <dbReference type="Google" id="ProtNLM"/>
    </source>
</evidence>
<sequence length="211" mass="21745">MLRFTIYRGLTMTDRGLTKGLAAVLLVTVASQIFYIAVVSGSENEMLRPLTWFTELFAFSISAILAHSLAARRPIEAALWSTIALAGVLNVIQVAMGLSMFAPAMEASESVPQLFAAILSGAFFFYFLAKLLLGGAALVLGLSALSAEGALVKGAGGLAALAGLAAIGLSLAAMVDSESWTFPAGAAGTAVTALLALVLLVRPQPEVTRAA</sequence>
<feature type="transmembrane region" description="Helical" evidence="1">
    <location>
        <begin position="50"/>
        <end position="70"/>
    </location>
</feature>
<comment type="caution">
    <text evidence="2">The sequence shown here is derived from an EMBL/GenBank/DDBJ whole genome shotgun (WGS) entry which is preliminary data.</text>
</comment>
<proteinExistence type="predicted"/>
<organism evidence="2 3">
    <name type="scientific">Qipengyuania aquimaris</name>
    <dbReference type="NCBI Taxonomy" id="255984"/>
    <lineage>
        <taxon>Bacteria</taxon>
        <taxon>Pseudomonadati</taxon>
        <taxon>Pseudomonadota</taxon>
        <taxon>Alphaproteobacteria</taxon>
        <taxon>Sphingomonadales</taxon>
        <taxon>Erythrobacteraceae</taxon>
        <taxon>Qipengyuania</taxon>
    </lineage>
</organism>
<protein>
    <recommendedName>
        <fullName evidence="4">Thiamine biosynthesis protein ThiC</fullName>
    </recommendedName>
</protein>
<dbReference type="Proteomes" id="UP000824927">
    <property type="component" value="Unassembled WGS sequence"/>
</dbReference>
<feature type="transmembrane region" description="Helical" evidence="1">
    <location>
        <begin position="180"/>
        <end position="201"/>
    </location>
</feature>
<keyword evidence="1" id="KW-0812">Transmembrane</keyword>
<name>A0A9Q3RZS6_9SPHN</name>
<feature type="transmembrane region" description="Helical" evidence="1">
    <location>
        <begin position="154"/>
        <end position="174"/>
    </location>
</feature>